<accession>A0A512DKZ9</accession>
<evidence type="ECO:0008006" key="5">
    <source>
        <dbReference type="Google" id="ProtNLM"/>
    </source>
</evidence>
<proteinExistence type="predicted"/>
<protein>
    <recommendedName>
        <fullName evidence="5">Histidine kinase</fullName>
    </recommendedName>
</protein>
<dbReference type="SMART" id="SM00897">
    <property type="entry name" value="FIST"/>
    <property type="match status" value="1"/>
</dbReference>
<feature type="domain" description="FIST" evidence="1">
    <location>
        <begin position="4"/>
        <end position="153"/>
    </location>
</feature>
<evidence type="ECO:0000313" key="3">
    <source>
        <dbReference type="EMBL" id="GEO37151.1"/>
    </source>
</evidence>
<organism evidence="3 4">
    <name type="scientific">Skermanella aerolata</name>
    <dbReference type="NCBI Taxonomy" id="393310"/>
    <lineage>
        <taxon>Bacteria</taxon>
        <taxon>Pseudomonadati</taxon>
        <taxon>Pseudomonadota</taxon>
        <taxon>Alphaproteobacteria</taxon>
        <taxon>Rhodospirillales</taxon>
        <taxon>Azospirillaceae</taxon>
        <taxon>Skermanella</taxon>
    </lineage>
</organism>
<evidence type="ECO:0000259" key="1">
    <source>
        <dbReference type="SMART" id="SM00897"/>
    </source>
</evidence>
<dbReference type="SMART" id="SM01204">
    <property type="entry name" value="FIST_C"/>
    <property type="match status" value="1"/>
</dbReference>
<dbReference type="Pfam" id="PF10442">
    <property type="entry name" value="FIST_C"/>
    <property type="match status" value="1"/>
</dbReference>
<gene>
    <name evidence="3" type="ORF">SAE02_12990</name>
</gene>
<comment type="caution">
    <text evidence="3">The sequence shown here is derived from an EMBL/GenBank/DDBJ whole genome shotgun (WGS) entry which is preliminary data.</text>
</comment>
<dbReference type="PANTHER" id="PTHR40252">
    <property type="entry name" value="BLR0328 PROTEIN"/>
    <property type="match status" value="1"/>
</dbReference>
<dbReference type="Proteomes" id="UP000321523">
    <property type="component" value="Unassembled WGS sequence"/>
</dbReference>
<sequence length="318" mass="32840">MGGAGDGLVSLLGLDFDSTVVRTQRVALDSQARSGPAGHLLGDLLLSSGPPAAVVPFIPGLGVDGHAFVHGLRAALPPSTPTIGGMAADGNRFGQTFTILGNQVYTDQAVAVGLYGPDLRVGTGSASGWTSFGPTRTVTEASGPVLSMLDRKPALRLYCDYLGEKASELPSSGLLYPLALVGQSDSARTGLIRSVMAVDWDAGTLTLAGALEPGSLVRLMHADNQRLIDGARLAAEQVRETSGAGAAVLLISCVGRRNVLGDDIDDEIEAVRAVFPAGTPIAGFYSYGEIGPHGDDSLSELHNQSMTIASFCEIPLEN</sequence>
<dbReference type="InterPro" id="IPR013702">
    <property type="entry name" value="FIST_domain_N"/>
</dbReference>
<evidence type="ECO:0000259" key="2">
    <source>
        <dbReference type="SMART" id="SM01204"/>
    </source>
</evidence>
<feature type="domain" description="FIST C-domain" evidence="2">
    <location>
        <begin position="154"/>
        <end position="293"/>
    </location>
</feature>
<dbReference type="EMBL" id="BJYZ01000005">
    <property type="protein sequence ID" value="GEO37151.1"/>
    <property type="molecule type" value="Genomic_DNA"/>
</dbReference>
<dbReference type="Pfam" id="PF08495">
    <property type="entry name" value="FIST"/>
    <property type="match status" value="1"/>
</dbReference>
<reference evidence="3 4" key="1">
    <citation type="submission" date="2019-07" db="EMBL/GenBank/DDBJ databases">
        <title>Whole genome shotgun sequence of Skermanella aerolata NBRC 106429.</title>
        <authorList>
            <person name="Hosoyama A."/>
            <person name="Uohara A."/>
            <person name="Ohji S."/>
            <person name="Ichikawa N."/>
        </authorList>
    </citation>
    <scope>NUCLEOTIDE SEQUENCE [LARGE SCALE GENOMIC DNA]</scope>
    <source>
        <strain evidence="3 4">NBRC 106429</strain>
    </source>
</reference>
<name>A0A512DKZ9_9PROT</name>
<dbReference type="PANTHER" id="PTHR40252:SF2">
    <property type="entry name" value="BLR0328 PROTEIN"/>
    <property type="match status" value="1"/>
</dbReference>
<dbReference type="AlphaFoldDB" id="A0A512DKZ9"/>
<evidence type="ECO:0000313" key="4">
    <source>
        <dbReference type="Proteomes" id="UP000321523"/>
    </source>
</evidence>
<dbReference type="InterPro" id="IPR019494">
    <property type="entry name" value="FIST_C"/>
</dbReference>
<keyword evidence="4" id="KW-1185">Reference proteome</keyword>